<name>A0ABQ6HC94_9GAMM</name>
<evidence type="ECO:0000313" key="9">
    <source>
        <dbReference type="EMBL" id="GLX84096.1"/>
    </source>
</evidence>
<keyword evidence="5 8" id="KW-0812">Transmembrane</keyword>
<feature type="transmembrane region" description="Helical" evidence="8">
    <location>
        <begin position="959"/>
        <end position="979"/>
    </location>
</feature>
<keyword evidence="4" id="KW-1003">Cell membrane</keyword>
<feature type="transmembrane region" description="Helical" evidence="8">
    <location>
        <begin position="862"/>
        <end position="881"/>
    </location>
</feature>
<feature type="transmembrane region" description="Helical" evidence="8">
    <location>
        <begin position="991"/>
        <end position="1014"/>
    </location>
</feature>
<feature type="transmembrane region" description="Helical" evidence="8">
    <location>
        <begin position="513"/>
        <end position="540"/>
    </location>
</feature>
<dbReference type="Gene3D" id="3.30.70.1440">
    <property type="entry name" value="Multidrug efflux transporter AcrB pore domain"/>
    <property type="match status" value="1"/>
</dbReference>
<dbReference type="Gene3D" id="1.20.1640.10">
    <property type="entry name" value="Multidrug efflux transporter AcrB transmembrane domain"/>
    <property type="match status" value="2"/>
</dbReference>
<feature type="transmembrane region" description="Helical" evidence="8">
    <location>
        <begin position="433"/>
        <end position="453"/>
    </location>
</feature>
<keyword evidence="7 8" id="KW-0472">Membrane</keyword>
<sequence>MISAVVRFSLIQRIFICILSLLVTAAGINAWYNLPIDAFPDISPTQVKIVLKAPGMTTSEIETQITRIVETELLGIPSQEILRSTTKYSITDITLDFEEGTDIYWARQQVNERLMNIWAELPENISGGLAPMSTPLSEMFMFTVDNPNLSLQQRRNILDWQIRPILRTVAGVADVNSLGGYVKTYEISPIPLKMHSKHVSFNDIEQAIIDNNLNGGIGRINKGNDNIVVRTQGQFEKIDEIRQLIVKNSQQGIVRLADIATINEGNLTRYGAVTHNGKEAVQGLVIALKNSNTDQVVNMVKEKLEELERSLPNGTTINVFYDRSNLISTAIETITNALIQAVVLVVILLALFLGNLRAALIVSISLPIAALTTFLLMSYFSISANLMSLGGLVIAIGMLVDASVVVVENTVNRLSENSKLPKLHVIYRACKEVSVPTVSGTLIVIIVFSPLLTLTGLEGKLFSPVALTIVFAMLSALIFAFTFIPVLASMILKSKESSEPSFIKSLQNKYKKSLFSAIHSPKSASLIAFGLLILSIFAFAGLGKSFMPTLDEGDIIVQLEKSPSITLQSSLNIDTQVEKALLQQVPEILQIVARTGSDELGLDPMSLNETDIFMELKPQSEWRFETKQQLIEDIRNVLSKYPGMNTNFTQPIQMRVTEMLTGSTGDVSIKVFGDKVQELAVLAEKMKRLVSEVRGSQDVQAALIEGGKYIRISLKQEIARQFGLTTKALTDFLKPQLEGSQISKLVTVNKFTPIVFGASSKDRASQISSINELKQVSILMPDNTILSLETVANITLEQEPLLIERERGKRFVSITTNVENRDVVSFVEELRAKVNTELSLPSGYYITFGGEFENQQRAMKNLIIVVPLALILIFVILFTTFRSVSLANLILCNIPFALMGGVFALLISEQYLSIPASIGFIALLGVAVLNGIVMVSYFEQSKTTISNITERVVDGSRRRLRPILMTATTAMFGLMPLAFATGPGAEIQKPLAIVVIGGLMTSTATTLYLLPIWYRFLEQRNV</sequence>
<comment type="similarity">
    <text evidence="2">Belongs to the resistance-nodulation-cell division (RND) (TC 2.A.6) family.</text>
</comment>
<dbReference type="NCBIfam" id="TIGR00914">
    <property type="entry name" value="2A0601"/>
    <property type="match status" value="1"/>
</dbReference>
<dbReference type="RefSeq" id="WP_284295643.1">
    <property type="nucleotide sequence ID" value="NZ_BSSV01000001.1"/>
</dbReference>
<evidence type="ECO:0000256" key="8">
    <source>
        <dbReference type="SAM" id="Phobius"/>
    </source>
</evidence>
<dbReference type="InterPro" id="IPR027463">
    <property type="entry name" value="AcrB_DN_DC_subdom"/>
</dbReference>
<dbReference type="PRINTS" id="PR00702">
    <property type="entry name" value="ACRIFLAVINRP"/>
</dbReference>
<dbReference type="Pfam" id="PF00873">
    <property type="entry name" value="ACR_tran"/>
    <property type="match status" value="1"/>
</dbReference>
<dbReference type="PANTHER" id="PTHR32063">
    <property type="match status" value="1"/>
</dbReference>
<dbReference type="Gene3D" id="3.30.70.1320">
    <property type="entry name" value="Multidrug efflux transporter AcrB pore domain like"/>
    <property type="match status" value="1"/>
</dbReference>
<feature type="transmembrane region" description="Helical" evidence="8">
    <location>
        <begin position="465"/>
        <end position="492"/>
    </location>
</feature>
<proteinExistence type="inferred from homology"/>
<evidence type="ECO:0000313" key="10">
    <source>
        <dbReference type="Proteomes" id="UP001157134"/>
    </source>
</evidence>
<feature type="transmembrane region" description="Helical" evidence="8">
    <location>
        <begin position="334"/>
        <end position="353"/>
    </location>
</feature>
<dbReference type="SUPFAM" id="SSF82714">
    <property type="entry name" value="Multidrug efflux transporter AcrB TolC docking domain, DN and DC subdomains"/>
    <property type="match status" value="2"/>
</dbReference>
<dbReference type="Proteomes" id="UP001157134">
    <property type="component" value="Unassembled WGS sequence"/>
</dbReference>
<organism evidence="9 10">
    <name type="scientific">Thalassotalea loyana</name>
    <dbReference type="NCBI Taxonomy" id="280483"/>
    <lineage>
        <taxon>Bacteria</taxon>
        <taxon>Pseudomonadati</taxon>
        <taxon>Pseudomonadota</taxon>
        <taxon>Gammaproteobacteria</taxon>
        <taxon>Alteromonadales</taxon>
        <taxon>Colwelliaceae</taxon>
        <taxon>Thalassotalea</taxon>
    </lineage>
</organism>
<feature type="transmembrane region" description="Helical" evidence="8">
    <location>
        <begin position="386"/>
        <end position="412"/>
    </location>
</feature>
<comment type="subcellular location">
    <subcellularLocation>
        <location evidence="1">Cell membrane</location>
        <topology evidence="1">Multi-pass membrane protein</topology>
    </subcellularLocation>
</comment>
<evidence type="ECO:0000256" key="7">
    <source>
        <dbReference type="ARBA" id="ARBA00023136"/>
    </source>
</evidence>
<feature type="transmembrane region" description="Helical" evidence="8">
    <location>
        <begin position="914"/>
        <end position="938"/>
    </location>
</feature>
<dbReference type="Gene3D" id="3.30.70.1430">
    <property type="entry name" value="Multidrug efflux transporter AcrB pore domain"/>
    <property type="match status" value="2"/>
</dbReference>
<evidence type="ECO:0000256" key="1">
    <source>
        <dbReference type="ARBA" id="ARBA00004651"/>
    </source>
</evidence>
<feature type="transmembrane region" description="Helical" evidence="8">
    <location>
        <begin position="888"/>
        <end position="908"/>
    </location>
</feature>
<dbReference type="InterPro" id="IPR004763">
    <property type="entry name" value="CusA-like"/>
</dbReference>
<evidence type="ECO:0000256" key="4">
    <source>
        <dbReference type="ARBA" id="ARBA00022475"/>
    </source>
</evidence>
<keyword evidence="3" id="KW-0813">Transport</keyword>
<reference evidence="9 10" key="1">
    <citation type="submission" date="2023-03" db="EMBL/GenBank/DDBJ databases">
        <title>Thalassotalea loyana LMG 22536T draft genome sequence.</title>
        <authorList>
            <person name="Sawabe T."/>
        </authorList>
    </citation>
    <scope>NUCLEOTIDE SEQUENCE [LARGE SCALE GENOMIC DNA]</scope>
    <source>
        <strain evidence="9 10">LMG 22536</strain>
    </source>
</reference>
<protein>
    <submittedName>
        <fullName evidence="9">Cation efflux system protein</fullName>
    </submittedName>
</protein>
<keyword evidence="6 8" id="KW-1133">Transmembrane helix</keyword>
<dbReference type="SUPFAM" id="SSF82693">
    <property type="entry name" value="Multidrug efflux transporter AcrB pore domain, PN1, PN2, PC1 and PC2 subdomains"/>
    <property type="match status" value="3"/>
</dbReference>
<accession>A0ABQ6HC94</accession>
<evidence type="ECO:0000256" key="5">
    <source>
        <dbReference type="ARBA" id="ARBA00022692"/>
    </source>
</evidence>
<dbReference type="SUPFAM" id="SSF82866">
    <property type="entry name" value="Multidrug efflux transporter AcrB transmembrane domain"/>
    <property type="match status" value="2"/>
</dbReference>
<evidence type="ECO:0000256" key="2">
    <source>
        <dbReference type="ARBA" id="ARBA00010942"/>
    </source>
</evidence>
<feature type="transmembrane region" description="Helical" evidence="8">
    <location>
        <begin position="360"/>
        <end position="380"/>
    </location>
</feature>
<comment type="caution">
    <text evidence="9">The sequence shown here is derived from an EMBL/GenBank/DDBJ whole genome shotgun (WGS) entry which is preliminary data.</text>
</comment>
<dbReference type="PANTHER" id="PTHR32063:SF68">
    <property type="entry name" value="PROBALE CATION EFFLUX SYSTEM PROTEIN"/>
    <property type="match status" value="1"/>
</dbReference>
<gene>
    <name evidence="9" type="ORF">tloyanaT_03480</name>
</gene>
<dbReference type="EMBL" id="BSSV01000001">
    <property type="protein sequence ID" value="GLX84096.1"/>
    <property type="molecule type" value="Genomic_DNA"/>
</dbReference>
<evidence type="ECO:0000256" key="3">
    <source>
        <dbReference type="ARBA" id="ARBA00022448"/>
    </source>
</evidence>
<dbReference type="InterPro" id="IPR001036">
    <property type="entry name" value="Acrflvin-R"/>
</dbReference>
<evidence type="ECO:0000256" key="6">
    <source>
        <dbReference type="ARBA" id="ARBA00022989"/>
    </source>
</evidence>
<dbReference type="Gene3D" id="3.30.2090.10">
    <property type="entry name" value="Multidrug efflux transporter AcrB TolC docking domain, DN and DC subdomains"/>
    <property type="match status" value="2"/>
</dbReference>
<keyword evidence="10" id="KW-1185">Reference proteome</keyword>